<name>A0A0H2RSX1_9AGAM</name>
<accession>A0A0H2RSX1</accession>
<evidence type="ECO:0000313" key="2">
    <source>
        <dbReference type="Proteomes" id="UP000053477"/>
    </source>
</evidence>
<dbReference type="InParanoid" id="A0A0H2RSX1"/>
<evidence type="ECO:0000313" key="1">
    <source>
        <dbReference type="EMBL" id="KLO07916.1"/>
    </source>
</evidence>
<sequence length="563" mass="63257">MAQNDVGGIDRDTIRVLKKILLDADKLQGLVEDEECWTLSADGVFAPRILGENLNEGYWTLQHSLIGIEKIAGFIRCGFQTCKKYRMEKRPCHVLVLPEEILATILHYACQIDIPQSGTRFTSASVTSATTNLLSLSAVCRRFRNFLLNSPSEWGIWQHMDTRALELFQERSQDRPLLAYININHVCKARNELRKKAPQDFAREHARLLAQDNAVESILQHRDRFRTLAVRLSAREQGAFSYALPELAQTSPGQVHFPLLEELSIAYTDTEFPHQIRFCDTWVMPQLRSFSIANDIPKGAFRTALGTSLVSLQLIFNRSTHLDLPGLIDLLDSQPSLIDLSLQVKYIRSMPIAGQTSQLPSLQNFCLHLDAGPKGSVSARNLLNCLVMPILQSFKFSIDSTKGGKIQELIEDTMESNARFREIQNFDLQIFAKDALGIIDIGPAFSQLLTVRNLSITTPNFSRNVSSFDISQTTALPASAPLEDADEHLVNLLPPLESLRLCGNAFSPKFIRNLHARYADQEVHLALDSLVLKNCGSFDDDIETLYELVPADKVVWLDTLKKP</sequence>
<protein>
    <submittedName>
        <fullName evidence="1">Uncharacterized protein</fullName>
    </submittedName>
</protein>
<organism evidence="1 2">
    <name type="scientific">Schizopora paradoxa</name>
    <dbReference type="NCBI Taxonomy" id="27342"/>
    <lineage>
        <taxon>Eukaryota</taxon>
        <taxon>Fungi</taxon>
        <taxon>Dikarya</taxon>
        <taxon>Basidiomycota</taxon>
        <taxon>Agaricomycotina</taxon>
        <taxon>Agaricomycetes</taxon>
        <taxon>Hymenochaetales</taxon>
        <taxon>Schizoporaceae</taxon>
        <taxon>Schizopora</taxon>
    </lineage>
</organism>
<gene>
    <name evidence="1" type="ORF">SCHPADRAFT_909048</name>
</gene>
<dbReference type="AlphaFoldDB" id="A0A0H2RSX1"/>
<dbReference type="SUPFAM" id="SSF52047">
    <property type="entry name" value="RNI-like"/>
    <property type="match status" value="1"/>
</dbReference>
<dbReference type="Proteomes" id="UP000053477">
    <property type="component" value="Unassembled WGS sequence"/>
</dbReference>
<keyword evidence="2" id="KW-1185">Reference proteome</keyword>
<reference evidence="1 2" key="1">
    <citation type="submission" date="2015-04" db="EMBL/GenBank/DDBJ databases">
        <title>Complete genome sequence of Schizopora paradoxa KUC8140, a cosmopolitan wood degrader in East Asia.</title>
        <authorList>
            <consortium name="DOE Joint Genome Institute"/>
            <person name="Min B."/>
            <person name="Park H."/>
            <person name="Jang Y."/>
            <person name="Kim J.-J."/>
            <person name="Kim K.H."/>
            <person name="Pangilinan J."/>
            <person name="Lipzen A."/>
            <person name="Riley R."/>
            <person name="Grigoriev I.V."/>
            <person name="Spatafora J.W."/>
            <person name="Choi I.-G."/>
        </authorList>
    </citation>
    <scope>NUCLEOTIDE SEQUENCE [LARGE SCALE GENOMIC DNA]</scope>
    <source>
        <strain evidence="1 2">KUC8140</strain>
    </source>
</reference>
<proteinExistence type="predicted"/>
<dbReference type="EMBL" id="KQ086114">
    <property type="protein sequence ID" value="KLO07916.1"/>
    <property type="molecule type" value="Genomic_DNA"/>
</dbReference>